<evidence type="ECO:0000259" key="2">
    <source>
        <dbReference type="Pfam" id="PF22567"/>
    </source>
</evidence>
<evidence type="ECO:0000313" key="3">
    <source>
        <dbReference type="EMBL" id="RXM92975.1"/>
    </source>
</evidence>
<dbReference type="PANTHER" id="PTHR15960:SF2">
    <property type="entry name" value="UBIQUITIN-ASSOCIATED PROTEIN 1"/>
    <property type="match status" value="1"/>
</dbReference>
<dbReference type="Pfam" id="PF22567">
    <property type="entry name" value="UBA_9"/>
    <property type="match status" value="1"/>
</dbReference>
<feature type="region of interest" description="Disordered" evidence="1">
    <location>
        <begin position="19"/>
        <end position="96"/>
    </location>
</feature>
<gene>
    <name evidence="3" type="ORF">EOD39_19570</name>
</gene>
<organism evidence="3 4">
    <name type="scientific">Acipenser ruthenus</name>
    <name type="common">Sterlet sturgeon</name>
    <dbReference type="NCBI Taxonomy" id="7906"/>
    <lineage>
        <taxon>Eukaryota</taxon>
        <taxon>Metazoa</taxon>
        <taxon>Chordata</taxon>
        <taxon>Craniata</taxon>
        <taxon>Vertebrata</taxon>
        <taxon>Euteleostomi</taxon>
        <taxon>Actinopterygii</taxon>
        <taxon>Chondrostei</taxon>
        <taxon>Acipenseriformes</taxon>
        <taxon>Acipenseridae</taxon>
        <taxon>Acipenser</taxon>
    </lineage>
</organism>
<dbReference type="AlphaFoldDB" id="A0A444UXR3"/>
<feature type="domain" description="UBA" evidence="2">
    <location>
        <begin position="306"/>
        <end position="341"/>
    </location>
</feature>
<dbReference type="GO" id="GO:0043162">
    <property type="term" value="P:ubiquitin-dependent protein catabolic process via the multivesicular body sorting pathway"/>
    <property type="evidence" value="ECO:0007669"/>
    <property type="project" value="InterPro"/>
</dbReference>
<keyword evidence="4" id="KW-1185">Reference proteome</keyword>
<dbReference type="InterPro" id="IPR009060">
    <property type="entry name" value="UBA-like_sf"/>
</dbReference>
<feature type="region of interest" description="Disordered" evidence="1">
    <location>
        <begin position="236"/>
        <end position="283"/>
    </location>
</feature>
<name>A0A444UXR3_ACIRT</name>
<reference evidence="3 4" key="1">
    <citation type="submission" date="2019-01" db="EMBL/GenBank/DDBJ databases">
        <title>Draft Genome and Complete Hox-Cluster Characterization of the Sterlet Sturgeon (Acipenser ruthenus).</title>
        <authorList>
            <person name="Wei Q."/>
        </authorList>
    </citation>
    <scope>NUCLEOTIDE SEQUENCE [LARGE SCALE GENOMIC DNA]</scope>
    <source>
        <strain evidence="3">WHYD16114868_AA</strain>
        <tissue evidence="3">Blood</tissue>
    </source>
</reference>
<proteinExistence type="predicted"/>
<evidence type="ECO:0000256" key="1">
    <source>
        <dbReference type="SAM" id="MobiDB-lite"/>
    </source>
</evidence>
<dbReference type="GO" id="GO:0043130">
    <property type="term" value="F:ubiquitin binding"/>
    <property type="evidence" value="ECO:0007669"/>
    <property type="project" value="InterPro"/>
</dbReference>
<accession>A0A444UXR3</accession>
<evidence type="ECO:0000313" key="4">
    <source>
        <dbReference type="Proteomes" id="UP000289886"/>
    </source>
</evidence>
<protein>
    <submittedName>
        <fullName evidence="3">Ubiquitin-associated protein 1</fullName>
    </submittedName>
</protein>
<feature type="compositionally biased region" description="Polar residues" evidence="1">
    <location>
        <begin position="27"/>
        <end position="36"/>
    </location>
</feature>
<sequence length="369" mass="39401">MRTIQWAEELDQIRVAQERAKLKASGEGQQQASETGSAREDSSQTALPDPLPPAINPVMAGLRHNDILTPLPAPSLSGPRHREPSPPPQHNSGFNLADFECEEDPFDKLELKTINDKEELRSILQLQAVNPPEQPDPACEPKPLLSKHLHKPNGLVALLQLDEPGGHVSSSSLGPRGPLAAFPCNIRSLSFPKFSESEDELPPAYDNHKSYSTMDAVTRGPGLPNGTSASLLGALLHGRSNGQPPLPSFQGDPPRTQPSELAGHTHNGASTQSNSPKAPGTAEAVSVAAATPPAVPGGYCSNLLALSPGERQCVETIVSMGYSYESVIGAMQKQGQSMEQVKLQALQHLIQSITVHCDNTSCTLKLYET</sequence>
<feature type="compositionally biased region" description="Polar residues" evidence="1">
    <location>
        <begin position="267"/>
        <end position="276"/>
    </location>
</feature>
<dbReference type="PANTHER" id="PTHR15960">
    <property type="entry name" value="LD44032P"/>
    <property type="match status" value="1"/>
</dbReference>
<dbReference type="InterPro" id="IPR015940">
    <property type="entry name" value="UBA"/>
</dbReference>
<dbReference type="InterPro" id="IPR038870">
    <property type="entry name" value="UBAP1"/>
</dbReference>
<dbReference type="Proteomes" id="UP000289886">
    <property type="component" value="Unassembled WGS sequence"/>
</dbReference>
<comment type="caution">
    <text evidence="3">The sequence shown here is derived from an EMBL/GenBank/DDBJ whole genome shotgun (WGS) entry which is preliminary data.</text>
</comment>
<dbReference type="EMBL" id="SCEB01005356">
    <property type="protein sequence ID" value="RXM92975.1"/>
    <property type="molecule type" value="Genomic_DNA"/>
</dbReference>
<dbReference type="SUPFAM" id="SSF46934">
    <property type="entry name" value="UBA-like"/>
    <property type="match status" value="1"/>
</dbReference>
<dbReference type="GO" id="GO:0000813">
    <property type="term" value="C:ESCRT I complex"/>
    <property type="evidence" value="ECO:0007669"/>
    <property type="project" value="InterPro"/>
</dbReference>
<dbReference type="Gene3D" id="1.10.8.10">
    <property type="entry name" value="DNA helicase RuvA subunit, C-terminal domain"/>
    <property type="match status" value="1"/>
</dbReference>